<keyword evidence="3" id="KW-1185">Reference proteome</keyword>
<organism evidence="2 3">
    <name type="scientific">Anabarilius grahami</name>
    <name type="common">Kanglang fish</name>
    <name type="synonym">Barilius grahami</name>
    <dbReference type="NCBI Taxonomy" id="495550"/>
    <lineage>
        <taxon>Eukaryota</taxon>
        <taxon>Metazoa</taxon>
        <taxon>Chordata</taxon>
        <taxon>Craniata</taxon>
        <taxon>Vertebrata</taxon>
        <taxon>Euteleostomi</taxon>
        <taxon>Actinopterygii</taxon>
        <taxon>Neopterygii</taxon>
        <taxon>Teleostei</taxon>
        <taxon>Ostariophysi</taxon>
        <taxon>Cypriniformes</taxon>
        <taxon>Xenocyprididae</taxon>
        <taxon>Xenocypridinae</taxon>
        <taxon>Xenocypridinae incertae sedis</taxon>
        <taxon>Anabarilius</taxon>
    </lineage>
</organism>
<proteinExistence type="predicted"/>
<sequence>MDTAPVLLMCLEQGTRSLEEHLMDYLFLAPLTTFPDDVLCSFLIAGLNISSRAQLSGRGPWGSFQEFVEWVLVSCGSPLTVGPVDDDASLTHNPVHNQDHPGSEDLQLEPTAGHVRDSAAMFEPAPVGATEPNNALEPEQHESDQPLCSTSASSQWHGYNVGLLGVISSRASGARGSASDLCMHHSTSTRRPDSHTCAPSTLGVSSDHRTFGFAGLPRYVGSASVRLHSTYATDLLPSGPPALHPFGCG</sequence>
<dbReference type="EMBL" id="RJVU01027559">
    <property type="protein sequence ID" value="ROL49128.1"/>
    <property type="molecule type" value="Genomic_DNA"/>
</dbReference>
<dbReference type="OrthoDB" id="8964191at2759"/>
<dbReference type="AlphaFoldDB" id="A0A3N0YTV2"/>
<comment type="caution">
    <text evidence="2">The sequence shown here is derived from an EMBL/GenBank/DDBJ whole genome shotgun (WGS) entry which is preliminary data.</text>
</comment>
<name>A0A3N0YTV2_ANAGA</name>
<feature type="region of interest" description="Disordered" evidence="1">
    <location>
        <begin position="125"/>
        <end position="151"/>
    </location>
</feature>
<accession>A0A3N0YTV2</accession>
<dbReference type="Proteomes" id="UP000281406">
    <property type="component" value="Unassembled WGS sequence"/>
</dbReference>
<reference evidence="2 3" key="1">
    <citation type="submission" date="2018-10" db="EMBL/GenBank/DDBJ databases">
        <title>Genome assembly for a Yunnan-Guizhou Plateau 3E fish, Anabarilius grahami (Regan), and its evolutionary and genetic applications.</title>
        <authorList>
            <person name="Jiang W."/>
        </authorList>
    </citation>
    <scope>NUCLEOTIDE SEQUENCE [LARGE SCALE GENOMIC DNA]</scope>
    <source>
        <strain evidence="2">AG-KIZ</strain>
        <tissue evidence="2">Muscle</tissue>
    </source>
</reference>
<protein>
    <submittedName>
        <fullName evidence="2">Uncharacterized protein</fullName>
    </submittedName>
</protein>
<gene>
    <name evidence="2" type="ORF">DPX16_16743</name>
</gene>
<feature type="region of interest" description="Disordered" evidence="1">
    <location>
        <begin position="85"/>
        <end position="108"/>
    </location>
</feature>
<evidence type="ECO:0000313" key="3">
    <source>
        <dbReference type="Proteomes" id="UP000281406"/>
    </source>
</evidence>
<evidence type="ECO:0000313" key="2">
    <source>
        <dbReference type="EMBL" id="ROL49128.1"/>
    </source>
</evidence>
<evidence type="ECO:0000256" key="1">
    <source>
        <dbReference type="SAM" id="MobiDB-lite"/>
    </source>
</evidence>